<evidence type="ECO:0000313" key="1">
    <source>
        <dbReference type="EMBL" id="QTA79215.1"/>
    </source>
</evidence>
<dbReference type="Proteomes" id="UP000663720">
    <property type="component" value="Chromosome"/>
</dbReference>
<sequence length="58" mass="6977">MSIMANQYKEELLYEIEGLSGEKLKQIIEPTHKRKIHYNIKYVPPIRIILFCKFINQI</sequence>
<organism evidence="1 2">
    <name type="scientific">Desulfonema limicola</name>
    <dbReference type="NCBI Taxonomy" id="45656"/>
    <lineage>
        <taxon>Bacteria</taxon>
        <taxon>Pseudomonadati</taxon>
        <taxon>Thermodesulfobacteriota</taxon>
        <taxon>Desulfobacteria</taxon>
        <taxon>Desulfobacterales</taxon>
        <taxon>Desulfococcaceae</taxon>
        <taxon>Desulfonema</taxon>
    </lineage>
</organism>
<reference evidence="1" key="1">
    <citation type="journal article" date="2021" name="Microb. Physiol.">
        <title>Proteogenomic Insights into the Physiology of Marine, Sulfate-Reducing, Filamentous Desulfonema limicola and Desulfonema magnum.</title>
        <authorList>
            <person name="Schnaars V."/>
            <person name="Wohlbrand L."/>
            <person name="Scheve S."/>
            <person name="Hinrichs C."/>
            <person name="Reinhardt R."/>
            <person name="Rabus R."/>
        </authorList>
    </citation>
    <scope>NUCLEOTIDE SEQUENCE</scope>
    <source>
        <strain evidence="1">5ac10</strain>
    </source>
</reference>
<dbReference type="KEGG" id="dli:dnl_14700"/>
<dbReference type="AlphaFoldDB" id="A0A975GFI3"/>
<protein>
    <submittedName>
        <fullName evidence="1">Uncharacterized protein</fullName>
    </submittedName>
</protein>
<dbReference type="EMBL" id="CP061799">
    <property type="protein sequence ID" value="QTA79215.1"/>
    <property type="molecule type" value="Genomic_DNA"/>
</dbReference>
<name>A0A975GFI3_9BACT</name>
<accession>A0A975GFI3</accession>
<evidence type="ECO:0000313" key="2">
    <source>
        <dbReference type="Proteomes" id="UP000663720"/>
    </source>
</evidence>
<gene>
    <name evidence="1" type="ORF">dnl_14700</name>
</gene>
<proteinExistence type="predicted"/>
<keyword evidence="2" id="KW-1185">Reference proteome</keyword>